<dbReference type="InterPro" id="IPR036249">
    <property type="entry name" value="Thioredoxin-like_sf"/>
</dbReference>
<dbReference type="GO" id="GO:0003756">
    <property type="term" value="F:protein disulfide isomerase activity"/>
    <property type="evidence" value="ECO:0007669"/>
    <property type="project" value="TreeGrafter"/>
</dbReference>
<evidence type="ECO:0000259" key="6">
    <source>
        <dbReference type="PROSITE" id="PS51352"/>
    </source>
</evidence>
<comment type="caution">
    <text evidence="7">The sequence shown here is derived from an EMBL/GenBank/DDBJ whole genome shotgun (WGS) entry which is preliminary data.</text>
</comment>
<keyword evidence="8" id="KW-1185">Reference proteome</keyword>
<evidence type="ECO:0000256" key="4">
    <source>
        <dbReference type="ARBA" id="ARBA00023284"/>
    </source>
</evidence>
<sequence>PFFVSWRGLDAIGRDKMRQLLLCVACCLILAAPGRSEDAGAELPEEDGVLVLNERNFEVAIKSNPFILVEWYAPWCGHCKQFAPEYAAAAKQLKQANPPIPLAKVDATVELRLAEEHGVRGYPTIRLFIDGRDQ</sequence>
<dbReference type="PANTHER" id="PTHR18929:SF240">
    <property type="entry name" value="PROTEIN DISULFIDE-ISOMERASE"/>
    <property type="match status" value="1"/>
</dbReference>
<evidence type="ECO:0000256" key="2">
    <source>
        <dbReference type="ARBA" id="ARBA00022729"/>
    </source>
</evidence>
<feature type="non-terminal residue" evidence="7">
    <location>
        <position position="134"/>
    </location>
</feature>
<reference evidence="7" key="1">
    <citation type="submission" date="2021-02" db="EMBL/GenBank/DDBJ databases">
        <authorList>
            <person name="Dougan E. K."/>
            <person name="Rhodes N."/>
            <person name="Thang M."/>
            <person name="Chan C."/>
        </authorList>
    </citation>
    <scope>NUCLEOTIDE SEQUENCE</scope>
</reference>
<dbReference type="Proteomes" id="UP000654075">
    <property type="component" value="Unassembled WGS sequence"/>
</dbReference>
<dbReference type="Pfam" id="PF00085">
    <property type="entry name" value="Thioredoxin"/>
    <property type="match status" value="1"/>
</dbReference>
<evidence type="ECO:0000313" key="7">
    <source>
        <dbReference type="EMBL" id="CAE8609947.1"/>
    </source>
</evidence>
<evidence type="ECO:0000313" key="8">
    <source>
        <dbReference type="Proteomes" id="UP000654075"/>
    </source>
</evidence>
<dbReference type="EMBL" id="CAJNNV010024467">
    <property type="protein sequence ID" value="CAE8609947.1"/>
    <property type="molecule type" value="Genomic_DNA"/>
</dbReference>
<dbReference type="CDD" id="cd02961">
    <property type="entry name" value="PDI_a_family"/>
    <property type="match status" value="1"/>
</dbReference>
<feature type="chain" id="PRO_5032405314" description="Thioredoxin domain-containing protein" evidence="5">
    <location>
        <begin position="37"/>
        <end position="134"/>
    </location>
</feature>
<feature type="non-terminal residue" evidence="7">
    <location>
        <position position="1"/>
    </location>
</feature>
<feature type="signal peptide" evidence="5">
    <location>
        <begin position="1"/>
        <end position="36"/>
    </location>
</feature>
<dbReference type="Gene3D" id="3.40.30.10">
    <property type="entry name" value="Glutaredoxin"/>
    <property type="match status" value="1"/>
</dbReference>
<dbReference type="AlphaFoldDB" id="A0A813F675"/>
<dbReference type="PRINTS" id="PR00421">
    <property type="entry name" value="THIOREDOXIN"/>
</dbReference>
<dbReference type="GO" id="GO:0005783">
    <property type="term" value="C:endoplasmic reticulum"/>
    <property type="evidence" value="ECO:0007669"/>
    <property type="project" value="TreeGrafter"/>
</dbReference>
<comment type="similarity">
    <text evidence="1">Belongs to the protein disulfide isomerase family.</text>
</comment>
<keyword evidence="2 5" id="KW-0732">Signal</keyword>
<keyword evidence="4" id="KW-0676">Redox-active center</keyword>
<dbReference type="PROSITE" id="PS51352">
    <property type="entry name" value="THIOREDOXIN_2"/>
    <property type="match status" value="1"/>
</dbReference>
<proteinExistence type="inferred from homology"/>
<dbReference type="GO" id="GO:0034976">
    <property type="term" value="P:response to endoplasmic reticulum stress"/>
    <property type="evidence" value="ECO:0007669"/>
    <property type="project" value="TreeGrafter"/>
</dbReference>
<dbReference type="OMA" id="IAEINCE"/>
<keyword evidence="3" id="KW-1015">Disulfide bond</keyword>
<evidence type="ECO:0000256" key="3">
    <source>
        <dbReference type="ARBA" id="ARBA00023157"/>
    </source>
</evidence>
<gene>
    <name evidence="7" type="ORF">PGLA1383_LOCUS27777</name>
</gene>
<dbReference type="InterPro" id="IPR013766">
    <property type="entry name" value="Thioredoxin_domain"/>
</dbReference>
<dbReference type="PANTHER" id="PTHR18929">
    <property type="entry name" value="PROTEIN DISULFIDE ISOMERASE"/>
    <property type="match status" value="1"/>
</dbReference>
<protein>
    <recommendedName>
        <fullName evidence="6">Thioredoxin domain-containing protein</fullName>
    </recommendedName>
</protein>
<evidence type="ECO:0000256" key="5">
    <source>
        <dbReference type="SAM" id="SignalP"/>
    </source>
</evidence>
<dbReference type="FunFam" id="3.40.30.10:FF:000107">
    <property type="entry name" value="Protein disulfide-isomerase 5-2"/>
    <property type="match status" value="1"/>
</dbReference>
<dbReference type="GO" id="GO:0006457">
    <property type="term" value="P:protein folding"/>
    <property type="evidence" value="ECO:0007669"/>
    <property type="project" value="TreeGrafter"/>
</dbReference>
<name>A0A813F675_POLGL</name>
<evidence type="ECO:0000256" key="1">
    <source>
        <dbReference type="ARBA" id="ARBA00006347"/>
    </source>
</evidence>
<dbReference type="SUPFAM" id="SSF52833">
    <property type="entry name" value="Thioredoxin-like"/>
    <property type="match status" value="1"/>
</dbReference>
<feature type="domain" description="Thioredoxin" evidence="6">
    <location>
        <begin position="31"/>
        <end position="134"/>
    </location>
</feature>
<organism evidence="7 8">
    <name type="scientific">Polarella glacialis</name>
    <name type="common">Dinoflagellate</name>
    <dbReference type="NCBI Taxonomy" id="89957"/>
    <lineage>
        <taxon>Eukaryota</taxon>
        <taxon>Sar</taxon>
        <taxon>Alveolata</taxon>
        <taxon>Dinophyceae</taxon>
        <taxon>Suessiales</taxon>
        <taxon>Suessiaceae</taxon>
        <taxon>Polarella</taxon>
    </lineage>
</organism>
<accession>A0A813F675</accession>
<dbReference type="OrthoDB" id="2121326at2759"/>